<dbReference type="InterPro" id="IPR036390">
    <property type="entry name" value="WH_DNA-bd_sf"/>
</dbReference>
<dbReference type="Gene3D" id="1.10.10.10">
    <property type="entry name" value="Winged helix-like DNA-binding domain superfamily/Winged helix DNA-binding domain"/>
    <property type="match status" value="1"/>
</dbReference>
<evidence type="ECO:0000313" key="6">
    <source>
        <dbReference type="Proteomes" id="UP000229307"/>
    </source>
</evidence>
<protein>
    <recommendedName>
        <fullName evidence="4">HTH gntR-type domain-containing protein</fullName>
    </recommendedName>
</protein>
<evidence type="ECO:0000256" key="3">
    <source>
        <dbReference type="ARBA" id="ARBA00023163"/>
    </source>
</evidence>
<dbReference type="SMART" id="SM00345">
    <property type="entry name" value="HTH_GNTR"/>
    <property type="match status" value="1"/>
</dbReference>
<dbReference type="Gene3D" id="3.40.50.2300">
    <property type="match status" value="2"/>
</dbReference>
<dbReference type="InterPro" id="IPR000524">
    <property type="entry name" value="Tscrpt_reg_HTH_GntR"/>
</dbReference>
<comment type="caution">
    <text evidence="5">The sequence shown here is derived from an EMBL/GenBank/DDBJ whole genome shotgun (WGS) entry which is preliminary data.</text>
</comment>
<name>A0A2M7S3Y3_9BACT</name>
<dbReference type="InterPro" id="IPR046335">
    <property type="entry name" value="LacI/GalR-like_sensor"/>
</dbReference>
<feature type="domain" description="HTH gntR-type" evidence="4">
    <location>
        <begin position="12"/>
        <end position="80"/>
    </location>
</feature>
<dbReference type="PROSITE" id="PS50949">
    <property type="entry name" value="HTH_GNTR"/>
    <property type="match status" value="1"/>
</dbReference>
<dbReference type="Pfam" id="PF13377">
    <property type="entry name" value="Peripla_BP_3"/>
    <property type="match status" value="1"/>
</dbReference>
<dbReference type="PANTHER" id="PTHR30146:SF109">
    <property type="entry name" value="HTH-TYPE TRANSCRIPTIONAL REGULATOR GALS"/>
    <property type="match status" value="1"/>
</dbReference>
<dbReference type="CDD" id="cd07377">
    <property type="entry name" value="WHTH_GntR"/>
    <property type="match status" value="1"/>
</dbReference>
<sequence>MVEIKIDKNNLLPMYTQISERIMDMIQNGELKGGSTLPSAVNLSKKLGINRHTVTHAYRILSERGIVAMQKGKGAYIRATFKNGNNLIGVMCTIPGIPLSLLSATLRALHDRGYNALLMNDDADFARQFESVEMFKQKKVSSVIFRPIISDTEYERNLDTLTKLKQSGIPTVQLDCYFEEPNLDYVTSNNFEASYILTKYLIKKGCSRIAYLKASRCSSSEQRIAGYRRAIEEHGIKFNESLVKSITAKVGGIKIPIENIIEGVAKIKQMPDAFIANDDEACLKVTQWLLARGAKIPEDVAITCFDAPRAAISPIRFTAVNQPFEKMADKAVQMAIDRINGKAELKTKKIVLKSRFVIGAST</sequence>
<dbReference type="PANTHER" id="PTHR30146">
    <property type="entry name" value="LACI-RELATED TRANSCRIPTIONAL REPRESSOR"/>
    <property type="match status" value="1"/>
</dbReference>
<evidence type="ECO:0000256" key="1">
    <source>
        <dbReference type="ARBA" id="ARBA00023015"/>
    </source>
</evidence>
<keyword evidence="1" id="KW-0805">Transcription regulation</keyword>
<proteinExistence type="predicted"/>
<dbReference type="EMBL" id="PFMR01000365">
    <property type="protein sequence ID" value="PIZ14262.1"/>
    <property type="molecule type" value="Genomic_DNA"/>
</dbReference>
<gene>
    <name evidence="5" type="ORF">COY52_13005</name>
</gene>
<organism evidence="5 6">
    <name type="scientific">Candidatus Desantisbacteria bacterium CG_4_10_14_0_8_um_filter_48_22</name>
    <dbReference type="NCBI Taxonomy" id="1974543"/>
    <lineage>
        <taxon>Bacteria</taxon>
        <taxon>Candidatus Desantisiibacteriota</taxon>
    </lineage>
</organism>
<dbReference type="GO" id="GO:0000976">
    <property type="term" value="F:transcription cis-regulatory region binding"/>
    <property type="evidence" value="ECO:0007669"/>
    <property type="project" value="TreeGrafter"/>
</dbReference>
<dbReference type="SUPFAM" id="SSF53822">
    <property type="entry name" value="Periplasmic binding protein-like I"/>
    <property type="match status" value="1"/>
</dbReference>
<evidence type="ECO:0000313" key="5">
    <source>
        <dbReference type="EMBL" id="PIZ14262.1"/>
    </source>
</evidence>
<accession>A0A2M7S3Y3</accession>
<dbReference type="CDD" id="cd06267">
    <property type="entry name" value="PBP1_LacI_sugar_binding-like"/>
    <property type="match status" value="1"/>
</dbReference>
<keyword evidence="2" id="KW-0238">DNA-binding</keyword>
<evidence type="ECO:0000256" key="2">
    <source>
        <dbReference type="ARBA" id="ARBA00023125"/>
    </source>
</evidence>
<reference evidence="6" key="1">
    <citation type="submission" date="2017-09" db="EMBL/GenBank/DDBJ databases">
        <title>Depth-based differentiation of microbial function through sediment-hosted aquifers and enrichment of novel symbionts in the deep terrestrial subsurface.</title>
        <authorList>
            <person name="Probst A.J."/>
            <person name="Ladd B."/>
            <person name="Jarett J.K."/>
            <person name="Geller-Mcgrath D.E."/>
            <person name="Sieber C.M.K."/>
            <person name="Emerson J.B."/>
            <person name="Anantharaman K."/>
            <person name="Thomas B.C."/>
            <person name="Malmstrom R."/>
            <person name="Stieglmeier M."/>
            <person name="Klingl A."/>
            <person name="Woyke T."/>
            <person name="Ryan C.M."/>
            <person name="Banfield J.F."/>
        </authorList>
    </citation>
    <scope>NUCLEOTIDE SEQUENCE [LARGE SCALE GENOMIC DNA]</scope>
</reference>
<dbReference type="Pfam" id="PF00392">
    <property type="entry name" value="GntR"/>
    <property type="match status" value="1"/>
</dbReference>
<dbReference type="GO" id="GO:0003700">
    <property type="term" value="F:DNA-binding transcription factor activity"/>
    <property type="evidence" value="ECO:0007669"/>
    <property type="project" value="InterPro"/>
</dbReference>
<dbReference type="Proteomes" id="UP000229307">
    <property type="component" value="Unassembled WGS sequence"/>
</dbReference>
<evidence type="ECO:0000259" key="4">
    <source>
        <dbReference type="PROSITE" id="PS50949"/>
    </source>
</evidence>
<keyword evidence="3" id="KW-0804">Transcription</keyword>
<dbReference type="InterPro" id="IPR028082">
    <property type="entry name" value="Peripla_BP_I"/>
</dbReference>
<dbReference type="SUPFAM" id="SSF46785">
    <property type="entry name" value="Winged helix' DNA-binding domain"/>
    <property type="match status" value="1"/>
</dbReference>
<dbReference type="InterPro" id="IPR036388">
    <property type="entry name" value="WH-like_DNA-bd_sf"/>
</dbReference>
<dbReference type="AlphaFoldDB" id="A0A2M7S3Y3"/>